<reference evidence="8 9" key="1">
    <citation type="submission" date="2015-07" db="EMBL/GenBank/DDBJ databases">
        <title>Draft genome sequence of the Amantichitinum ursilacus IGB-41, a new chitin-degrading bacterium.</title>
        <authorList>
            <person name="Kirstahler P."/>
            <person name="Guenther M."/>
            <person name="Grumaz C."/>
            <person name="Rupp S."/>
            <person name="Zibek S."/>
            <person name="Sohn K."/>
        </authorList>
    </citation>
    <scope>NUCLEOTIDE SEQUENCE [LARGE SCALE GENOMIC DNA]</scope>
    <source>
        <strain evidence="8 9">IGB-41</strain>
    </source>
</reference>
<dbReference type="InterPro" id="IPR037185">
    <property type="entry name" value="EmrE-like"/>
</dbReference>
<feature type="domain" description="EamA" evidence="7">
    <location>
        <begin position="4"/>
        <end position="136"/>
    </location>
</feature>
<feature type="transmembrane region" description="Helical" evidence="6">
    <location>
        <begin position="38"/>
        <end position="55"/>
    </location>
</feature>
<gene>
    <name evidence="8" type="primary">ytfF</name>
    <name evidence="8" type="ORF">WG78_14995</name>
</gene>
<feature type="transmembrane region" description="Helical" evidence="6">
    <location>
        <begin position="252"/>
        <end position="273"/>
    </location>
</feature>
<keyword evidence="5 6" id="KW-0472">Membrane</keyword>
<protein>
    <submittedName>
        <fullName evidence="8">Inner membrane protein YtfF</fullName>
    </submittedName>
</protein>
<feature type="transmembrane region" description="Helical" evidence="6">
    <location>
        <begin position="124"/>
        <end position="145"/>
    </location>
</feature>
<dbReference type="InterPro" id="IPR050638">
    <property type="entry name" value="AA-Vitamin_Transporters"/>
</dbReference>
<dbReference type="InterPro" id="IPR000620">
    <property type="entry name" value="EamA_dom"/>
</dbReference>
<dbReference type="RefSeq" id="WP_152969225.1">
    <property type="nucleotide sequence ID" value="NZ_LAQT01000012.1"/>
</dbReference>
<evidence type="ECO:0000256" key="1">
    <source>
        <dbReference type="ARBA" id="ARBA00004651"/>
    </source>
</evidence>
<evidence type="ECO:0000313" key="9">
    <source>
        <dbReference type="Proteomes" id="UP000037939"/>
    </source>
</evidence>
<dbReference type="Pfam" id="PF00892">
    <property type="entry name" value="EamA"/>
    <property type="match status" value="2"/>
</dbReference>
<proteinExistence type="predicted"/>
<dbReference type="STRING" id="857265.WG78_14995"/>
<keyword evidence="4 6" id="KW-1133">Transmembrane helix</keyword>
<sequence length="311" mass="33471">MWQGIGLGALTGAVWGMVFLVPQLLPGFTPFEQMAGRYVLYGVVSLALVLPRARSYLQRLTRADYQALLWLSLLGNLVYYVCLAAGVQLIGIAPTSLVVGMLPVVVAVVGSLGHGEIPLRRLCWPLLAIVLGVLCTGADVLTGAGGAHTTLWQKIIGLLAAAGALFSWSAYALGNARYLMRHPRWSSHDWSLLTGVITGALAAVVALVLWCWPSVAHTAPRNWAWFLLLMTLVAIFPSIVGTSLWNAATRRLPITLGGQLIVFETVFALLYGFIYEARWPHPLEIVAMVLLIAGVLGSSLVHARHTSVTAS</sequence>
<evidence type="ECO:0000256" key="5">
    <source>
        <dbReference type="ARBA" id="ARBA00023136"/>
    </source>
</evidence>
<dbReference type="PANTHER" id="PTHR32322">
    <property type="entry name" value="INNER MEMBRANE TRANSPORTER"/>
    <property type="match status" value="1"/>
</dbReference>
<evidence type="ECO:0000256" key="6">
    <source>
        <dbReference type="SAM" id="Phobius"/>
    </source>
</evidence>
<dbReference type="PATRIC" id="fig|857265.3.peg.3084"/>
<evidence type="ECO:0000313" key="8">
    <source>
        <dbReference type="EMBL" id="KPC51900.1"/>
    </source>
</evidence>
<feature type="transmembrane region" description="Helical" evidence="6">
    <location>
        <begin position="285"/>
        <end position="303"/>
    </location>
</feature>
<evidence type="ECO:0000256" key="2">
    <source>
        <dbReference type="ARBA" id="ARBA00022475"/>
    </source>
</evidence>
<keyword evidence="3 6" id="KW-0812">Transmembrane</keyword>
<feature type="transmembrane region" description="Helical" evidence="6">
    <location>
        <begin position="7"/>
        <end position="26"/>
    </location>
</feature>
<feature type="transmembrane region" description="Helical" evidence="6">
    <location>
        <begin position="151"/>
        <end position="171"/>
    </location>
</feature>
<organism evidence="8 9">
    <name type="scientific">Amantichitinum ursilacus</name>
    <dbReference type="NCBI Taxonomy" id="857265"/>
    <lineage>
        <taxon>Bacteria</taxon>
        <taxon>Pseudomonadati</taxon>
        <taxon>Pseudomonadota</taxon>
        <taxon>Betaproteobacteria</taxon>
        <taxon>Neisseriales</taxon>
        <taxon>Chitinibacteraceae</taxon>
        <taxon>Amantichitinum</taxon>
    </lineage>
</organism>
<accession>A0A0N0GMM8</accession>
<comment type="caution">
    <text evidence="8">The sequence shown here is derived from an EMBL/GenBank/DDBJ whole genome shotgun (WGS) entry which is preliminary data.</text>
</comment>
<dbReference type="GO" id="GO:0005886">
    <property type="term" value="C:plasma membrane"/>
    <property type="evidence" value="ECO:0007669"/>
    <property type="project" value="UniProtKB-SubCell"/>
</dbReference>
<feature type="domain" description="EamA" evidence="7">
    <location>
        <begin position="156"/>
        <end position="299"/>
    </location>
</feature>
<evidence type="ECO:0000259" key="7">
    <source>
        <dbReference type="Pfam" id="PF00892"/>
    </source>
</evidence>
<dbReference type="SUPFAM" id="SSF103481">
    <property type="entry name" value="Multidrug resistance efflux transporter EmrE"/>
    <property type="match status" value="2"/>
</dbReference>
<feature type="transmembrane region" description="Helical" evidence="6">
    <location>
        <begin position="67"/>
        <end position="86"/>
    </location>
</feature>
<keyword evidence="9" id="KW-1185">Reference proteome</keyword>
<evidence type="ECO:0000256" key="4">
    <source>
        <dbReference type="ARBA" id="ARBA00022989"/>
    </source>
</evidence>
<dbReference type="OrthoDB" id="7216522at2"/>
<evidence type="ECO:0000256" key="3">
    <source>
        <dbReference type="ARBA" id="ARBA00022692"/>
    </source>
</evidence>
<dbReference type="EMBL" id="LAQT01000012">
    <property type="protein sequence ID" value="KPC51900.1"/>
    <property type="molecule type" value="Genomic_DNA"/>
</dbReference>
<feature type="transmembrane region" description="Helical" evidence="6">
    <location>
        <begin position="224"/>
        <end position="245"/>
    </location>
</feature>
<comment type="subcellular location">
    <subcellularLocation>
        <location evidence="1">Cell membrane</location>
        <topology evidence="1">Multi-pass membrane protein</topology>
    </subcellularLocation>
</comment>
<dbReference type="AlphaFoldDB" id="A0A0N0GMM8"/>
<feature type="transmembrane region" description="Helical" evidence="6">
    <location>
        <begin position="92"/>
        <end position="112"/>
    </location>
</feature>
<feature type="transmembrane region" description="Helical" evidence="6">
    <location>
        <begin position="192"/>
        <end position="212"/>
    </location>
</feature>
<dbReference type="PANTHER" id="PTHR32322:SF18">
    <property type="entry name" value="S-ADENOSYLMETHIONINE_S-ADENOSYLHOMOCYSTEINE TRANSPORTER"/>
    <property type="match status" value="1"/>
</dbReference>
<keyword evidence="2" id="KW-1003">Cell membrane</keyword>
<dbReference type="Proteomes" id="UP000037939">
    <property type="component" value="Unassembled WGS sequence"/>
</dbReference>
<name>A0A0N0GMM8_9NEIS</name>